<feature type="domain" description="Zn(2)-C6 fungal-type" evidence="8">
    <location>
        <begin position="6"/>
        <end position="35"/>
    </location>
</feature>
<dbReference type="STRING" id="1403190.A0A0F0HZ21"/>
<protein>
    <submittedName>
        <fullName evidence="9">Fungal transcription factor regulatory middle homology region</fullName>
    </submittedName>
</protein>
<dbReference type="GO" id="GO:0006351">
    <property type="term" value="P:DNA-templated transcription"/>
    <property type="evidence" value="ECO:0007669"/>
    <property type="project" value="InterPro"/>
</dbReference>
<accession>A0A0F0HZ21</accession>
<evidence type="ECO:0000256" key="3">
    <source>
        <dbReference type="ARBA" id="ARBA00022833"/>
    </source>
</evidence>
<dbReference type="PANTHER" id="PTHR31668">
    <property type="entry name" value="GLUCOSE TRANSPORT TRANSCRIPTION REGULATOR RGT1-RELATED-RELATED"/>
    <property type="match status" value="1"/>
</dbReference>
<proteinExistence type="predicted"/>
<dbReference type="InterPro" id="IPR001138">
    <property type="entry name" value="Zn2Cys6_DnaBD"/>
</dbReference>
<evidence type="ECO:0000313" key="10">
    <source>
        <dbReference type="Proteomes" id="UP000033540"/>
    </source>
</evidence>
<comment type="caution">
    <text evidence="9">The sequence shown here is derived from an EMBL/GenBank/DDBJ whole genome shotgun (WGS) entry which is preliminary data.</text>
</comment>
<keyword evidence="5" id="KW-0238">DNA-binding</keyword>
<dbReference type="GO" id="GO:0005634">
    <property type="term" value="C:nucleus"/>
    <property type="evidence" value="ECO:0007669"/>
    <property type="project" value="UniProtKB-SubCell"/>
</dbReference>
<keyword evidence="6" id="KW-0804">Transcription</keyword>
<evidence type="ECO:0000256" key="5">
    <source>
        <dbReference type="ARBA" id="ARBA00023125"/>
    </source>
</evidence>
<evidence type="ECO:0000256" key="7">
    <source>
        <dbReference type="ARBA" id="ARBA00023242"/>
    </source>
</evidence>
<dbReference type="CDD" id="cd12148">
    <property type="entry name" value="fungal_TF_MHR"/>
    <property type="match status" value="1"/>
</dbReference>
<evidence type="ECO:0000256" key="6">
    <source>
        <dbReference type="ARBA" id="ARBA00023163"/>
    </source>
</evidence>
<dbReference type="InterPro" id="IPR036864">
    <property type="entry name" value="Zn2-C6_fun-type_DNA-bd_sf"/>
</dbReference>
<reference evidence="9 10" key="1">
    <citation type="submission" date="2015-02" db="EMBL/GenBank/DDBJ databases">
        <title>Draft genome sequence of Aspergillus parasiticus SU-1.</title>
        <authorList>
            <person name="Yu J."/>
            <person name="Fedorova N."/>
            <person name="Yin Y."/>
            <person name="Losada L."/>
            <person name="Zafar N."/>
            <person name="Taujale R."/>
            <person name="Ehrlich K.C."/>
            <person name="Bhatnagar D."/>
            <person name="Cleveland T.E."/>
            <person name="Bennett J.W."/>
            <person name="Nierman W.C."/>
        </authorList>
    </citation>
    <scope>NUCLEOTIDE SEQUENCE [LARGE SCALE GENOMIC DNA]</scope>
    <source>
        <strain evidence="10">ATCC 56775 / NRRL 5862 / SRRC 143 / SU-1</strain>
    </source>
</reference>
<evidence type="ECO:0000256" key="2">
    <source>
        <dbReference type="ARBA" id="ARBA00022723"/>
    </source>
</evidence>
<evidence type="ECO:0000256" key="4">
    <source>
        <dbReference type="ARBA" id="ARBA00023015"/>
    </source>
</evidence>
<dbReference type="InterPro" id="IPR007219">
    <property type="entry name" value="XnlR_reg_dom"/>
</dbReference>
<dbReference type="Gene3D" id="4.10.240.10">
    <property type="entry name" value="Zn(2)-C6 fungal-type DNA-binding domain"/>
    <property type="match status" value="1"/>
</dbReference>
<keyword evidence="7" id="KW-0539">Nucleus</keyword>
<comment type="subcellular location">
    <subcellularLocation>
        <location evidence="1">Nucleus</location>
    </subcellularLocation>
</comment>
<keyword evidence="4" id="KW-0805">Transcription regulation</keyword>
<dbReference type="OrthoDB" id="2740448at2759"/>
<name>A0A0F0HZ21_ASPPU</name>
<dbReference type="SUPFAM" id="SSF57701">
    <property type="entry name" value="Zn2/Cys6 DNA-binding domain"/>
    <property type="match status" value="1"/>
</dbReference>
<organism evidence="9 10">
    <name type="scientific">Aspergillus parasiticus (strain ATCC 56775 / NRRL 5862 / SRRC 143 / SU-1)</name>
    <dbReference type="NCBI Taxonomy" id="1403190"/>
    <lineage>
        <taxon>Eukaryota</taxon>
        <taxon>Fungi</taxon>
        <taxon>Dikarya</taxon>
        <taxon>Ascomycota</taxon>
        <taxon>Pezizomycotina</taxon>
        <taxon>Eurotiomycetes</taxon>
        <taxon>Eurotiomycetidae</taxon>
        <taxon>Eurotiales</taxon>
        <taxon>Aspergillaceae</taxon>
        <taxon>Aspergillus</taxon>
        <taxon>Aspergillus subgen. Circumdati</taxon>
    </lineage>
</organism>
<keyword evidence="2" id="KW-0479">Metal-binding</keyword>
<evidence type="ECO:0000259" key="8">
    <source>
        <dbReference type="PROSITE" id="PS50048"/>
    </source>
</evidence>
<dbReference type="InterPro" id="IPR050797">
    <property type="entry name" value="Carb_Metab_Trans_Reg"/>
</dbReference>
<keyword evidence="3" id="KW-0862">Zinc</keyword>
<dbReference type="PROSITE" id="PS00463">
    <property type="entry name" value="ZN2_CY6_FUNGAL_1"/>
    <property type="match status" value="1"/>
</dbReference>
<dbReference type="GO" id="GO:0008270">
    <property type="term" value="F:zinc ion binding"/>
    <property type="evidence" value="ECO:0007669"/>
    <property type="project" value="InterPro"/>
</dbReference>
<dbReference type="PROSITE" id="PS50048">
    <property type="entry name" value="ZN2_CY6_FUNGAL_2"/>
    <property type="match status" value="1"/>
</dbReference>
<dbReference type="GO" id="GO:0009893">
    <property type="term" value="P:positive regulation of metabolic process"/>
    <property type="evidence" value="ECO:0007669"/>
    <property type="project" value="UniProtKB-ARBA"/>
</dbReference>
<evidence type="ECO:0000256" key="1">
    <source>
        <dbReference type="ARBA" id="ARBA00004123"/>
    </source>
</evidence>
<dbReference type="EMBL" id="JZEE01000729">
    <property type="protein sequence ID" value="KJK60769.1"/>
    <property type="molecule type" value="Genomic_DNA"/>
</dbReference>
<dbReference type="SMART" id="SM00066">
    <property type="entry name" value="GAL4"/>
    <property type="match status" value="1"/>
</dbReference>
<dbReference type="SMART" id="SM00906">
    <property type="entry name" value="Fungal_trans"/>
    <property type="match status" value="1"/>
</dbReference>
<dbReference type="AlphaFoldDB" id="A0A0F0HZ21"/>
<gene>
    <name evidence="9" type="ORF">P875_00053030</name>
</gene>
<dbReference type="CDD" id="cd00067">
    <property type="entry name" value="GAL4"/>
    <property type="match status" value="1"/>
</dbReference>
<sequence>MVRRRACDGCSLRKTRCSGGQPCQPCAQSGFECSYLKPAAKPGPKGPRAETYIRINRRLQSMRDRAPRGATETASPANIRAGLAEATDSSRVIPAVEVAGAEQMPILTEWPSQLPLADVLGHLEAYEHRMYPVWPVVDVARLRDSLMLDMNNVELRSLAFAVCAATCAQLQCHPDNQGTQMFGVGTCALADYFAKESEYCRTMYDYRESGTFEAVLVPLFLHFYYGATNKMATASLLLRESVTLCQLQGLDSEDTYQDMAVEEDTYRRRAFWLLYVTERGHAIQHGINTCLKNSIRLPTRDCSDELHLVEAFDSLVGLFISVEGVLLGPGGSPRGPNTIICSKDMLCRLQSQLRQRLQWPTAYHALQRTDIAITQQWLRVLLWQLSLKNIFLSSASADDSMKLTYPVHVARDAIVLISNVPQDTFMAHGPGMAIKLFEITSTLLDVIHCVPSLVHRNPAGTYDILHHLCYLLSSLSHRPFGLELLQKKLDESGIPYRQIISLSPAERDDSPVIEPLNEEELDSW</sequence>
<dbReference type="GO" id="GO:0000981">
    <property type="term" value="F:DNA-binding transcription factor activity, RNA polymerase II-specific"/>
    <property type="evidence" value="ECO:0007669"/>
    <property type="project" value="InterPro"/>
</dbReference>
<dbReference type="PANTHER" id="PTHR31668:SF18">
    <property type="entry name" value="MALTOSE FERMENTATION REGULATORY PROTEIN MAL13-RELATED"/>
    <property type="match status" value="1"/>
</dbReference>
<dbReference type="GO" id="GO:0003677">
    <property type="term" value="F:DNA binding"/>
    <property type="evidence" value="ECO:0007669"/>
    <property type="project" value="UniProtKB-KW"/>
</dbReference>
<dbReference type="Proteomes" id="UP000033540">
    <property type="component" value="Unassembled WGS sequence"/>
</dbReference>
<evidence type="ECO:0000313" key="9">
    <source>
        <dbReference type="EMBL" id="KJK60769.1"/>
    </source>
</evidence>
<dbReference type="Pfam" id="PF00172">
    <property type="entry name" value="Zn_clus"/>
    <property type="match status" value="1"/>
</dbReference>